<dbReference type="InterPro" id="IPR017853">
    <property type="entry name" value="GH"/>
</dbReference>
<dbReference type="Gene3D" id="3.20.20.80">
    <property type="entry name" value="Glycosidases"/>
    <property type="match status" value="1"/>
</dbReference>
<dbReference type="RefSeq" id="WP_229733261.1">
    <property type="nucleotide sequence ID" value="NZ_BMGB01000001.1"/>
</dbReference>
<evidence type="ECO:0000313" key="12">
    <source>
        <dbReference type="Proteomes" id="UP000606922"/>
    </source>
</evidence>
<evidence type="ECO:0000256" key="8">
    <source>
        <dbReference type="PIRSR" id="PIRSR001084-2"/>
    </source>
</evidence>
<feature type="active site" description="Proton donor" evidence="7">
    <location>
        <position position="144"/>
    </location>
</feature>
<evidence type="ECO:0000256" key="5">
    <source>
        <dbReference type="ARBA" id="ARBA00023295"/>
    </source>
</evidence>
<feature type="domain" description="Glycoside hydrolase family 42 N-terminal" evidence="9">
    <location>
        <begin position="8"/>
        <end position="377"/>
    </location>
</feature>
<evidence type="ECO:0000256" key="4">
    <source>
        <dbReference type="ARBA" id="ARBA00022801"/>
    </source>
</evidence>
<dbReference type="PIRSF" id="PIRSF001084">
    <property type="entry name" value="B-galactosidase"/>
    <property type="match status" value="1"/>
</dbReference>
<accession>A0A916SMB4</accession>
<sequence length="648" mass="71253">MTMHYGGDYNPEQWPEQVWHDDVRLMREAGVTMVSLGIFAWSRIQPAEGVFDWEWLDTVIDLLHEGGIAVDLATATASPPPWATTAYPQMLPQDENGATYWPGSRQQFAPSSPEYRRLAAELVTALAERYAQHPAVVMWHVNNEYGCHLNYDYSDNAAVAFRAWLLAKYETIEALNAAWGTDFWSQRYTSFEQIVPPRKAPYSRNPAGELDFKRFTSDALLELFLMEKRIIRAAGATQPVTTNFMGAFPPADYWRWAREMDVITDDNYPDPNDPESFRASAFARDLMRSLKPDTPWILMEQATNALNWRPTNAPKAPGQMAALSMQAIARGADGIMFFQWRQSRAGSEKFHSAMVPQAGKRTRTWREVVALGAELAALPELQAGTRDAKVAIVLDWQNWWALENPDHPAVLDYLALVQRWYAAIHRQHVQVDIVQPTSDLTGYGVVIAPQLYLLTADAAANLIAFAESGGHLLVTAFSDVVDENDAFRDGGYLTQLARTLGIWLEDFGALVAPGGDGPGQSAAPFDLVGTTVTGTLLAEEIHLDGAAALGRFVGGRLDGRPAFTVNPVGAGRAYYLATVPDDAGCATVAAAIFAAADIHPVAFGLPDTVEAIRRGDSITLINHGPHTVTLPDGATLESFGYVMLRDGE</sequence>
<evidence type="ECO:0000256" key="2">
    <source>
        <dbReference type="ARBA" id="ARBA00005940"/>
    </source>
</evidence>
<dbReference type="GO" id="GO:0004565">
    <property type="term" value="F:beta-galactosidase activity"/>
    <property type="evidence" value="ECO:0007669"/>
    <property type="project" value="UniProtKB-EC"/>
</dbReference>
<keyword evidence="5 6" id="KW-0326">Glycosidase</keyword>
<dbReference type="Pfam" id="PF08532">
    <property type="entry name" value="Glyco_hydro_42M"/>
    <property type="match status" value="1"/>
</dbReference>
<comment type="catalytic activity">
    <reaction evidence="1 6">
        <text>Hydrolysis of terminal non-reducing beta-D-galactose residues in beta-D-galactosides.</text>
        <dbReference type="EC" id="3.2.1.23"/>
    </reaction>
</comment>
<feature type="binding site" evidence="8">
    <location>
        <position position="105"/>
    </location>
    <ligand>
        <name>substrate</name>
    </ligand>
</feature>
<dbReference type="Proteomes" id="UP000606922">
    <property type="component" value="Unassembled WGS sequence"/>
</dbReference>
<comment type="caution">
    <text evidence="11">The sequence shown here is derived from an EMBL/GenBank/DDBJ whole genome shotgun (WGS) entry which is preliminary data.</text>
</comment>
<evidence type="ECO:0000256" key="1">
    <source>
        <dbReference type="ARBA" id="ARBA00001412"/>
    </source>
</evidence>
<dbReference type="Gene3D" id="3.40.50.880">
    <property type="match status" value="1"/>
</dbReference>
<dbReference type="InterPro" id="IPR003476">
    <property type="entry name" value="Glyco_hydro_42"/>
</dbReference>
<evidence type="ECO:0000256" key="6">
    <source>
        <dbReference type="PIRNR" id="PIRNR001084"/>
    </source>
</evidence>
<dbReference type="GO" id="GO:0009341">
    <property type="term" value="C:beta-galactosidase complex"/>
    <property type="evidence" value="ECO:0007669"/>
    <property type="project" value="InterPro"/>
</dbReference>
<dbReference type="AlphaFoldDB" id="A0A916SMB4"/>
<dbReference type="SUPFAM" id="SSF52317">
    <property type="entry name" value="Class I glutamine amidotransferase-like"/>
    <property type="match status" value="1"/>
</dbReference>
<feature type="binding site" evidence="8">
    <location>
        <position position="308"/>
    </location>
    <ligand>
        <name>substrate</name>
    </ligand>
</feature>
<name>A0A916SMB4_9MICO</name>
<dbReference type="GO" id="GO:0005975">
    <property type="term" value="P:carbohydrate metabolic process"/>
    <property type="evidence" value="ECO:0007669"/>
    <property type="project" value="InterPro"/>
</dbReference>
<dbReference type="EMBL" id="BMGB01000001">
    <property type="protein sequence ID" value="GGB07578.1"/>
    <property type="molecule type" value="Genomic_DNA"/>
</dbReference>
<evidence type="ECO:0000259" key="10">
    <source>
        <dbReference type="Pfam" id="PF08532"/>
    </source>
</evidence>
<reference evidence="11" key="2">
    <citation type="submission" date="2020-09" db="EMBL/GenBank/DDBJ databases">
        <authorList>
            <person name="Sun Q."/>
            <person name="Zhou Y."/>
        </authorList>
    </citation>
    <scope>NUCLEOTIDE SEQUENCE</scope>
    <source>
        <strain evidence="11">CGMCC 1.12813</strain>
    </source>
</reference>
<feature type="active site" description="Nucleophile" evidence="7">
    <location>
        <position position="300"/>
    </location>
</feature>
<comment type="similarity">
    <text evidence="2 6">Belongs to the glycosyl hydrolase 42 family.</text>
</comment>
<dbReference type="CDD" id="cd03143">
    <property type="entry name" value="A4_beta-galactosidase_middle_domain"/>
    <property type="match status" value="1"/>
</dbReference>
<keyword evidence="4 6" id="KW-0378">Hydrolase</keyword>
<dbReference type="EC" id="3.2.1.23" evidence="3 6"/>
<reference evidence="11" key="1">
    <citation type="journal article" date="2014" name="Int. J. Syst. Evol. Microbiol.">
        <title>Complete genome sequence of Corynebacterium casei LMG S-19264T (=DSM 44701T), isolated from a smear-ripened cheese.</title>
        <authorList>
            <consortium name="US DOE Joint Genome Institute (JGI-PGF)"/>
            <person name="Walter F."/>
            <person name="Albersmeier A."/>
            <person name="Kalinowski J."/>
            <person name="Ruckert C."/>
        </authorList>
    </citation>
    <scope>NUCLEOTIDE SEQUENCE</scope>
    <source>
        <strain evidence="11">CGMCC 1.12813</strain>
    </source>
</reference>
<dbReference type="InterPro" id="IPR013529">
    <property type="entry name" value="Glyco_hydro_42_N"/>
</dbReference>
<keyword evidence="12" id="KW-1185">Reference proteome</keyword>
<evidence type="ECO:0000259" key="9">
    <source>
        <dbReference type="Pfam" id="PF02449"/>
    </source>
</evidence>
<dbReference type="PANTHER" id="PTHR36447:SF1">
    <property type="entry name" value="BETA-GALACTOSIDASE GANA"/>
    <property type="match status" value="1"/>
</dbReference>
<feature type="domain" description="Beta-galactosidase trimerisation" evidence="10">
    <location>
        <begin position="388"/>
        <end position="598"/>
    </location>
</feature>
<protein>
    <recommendedName>
        <fullName evidence="3 6">Beta-galactosidase</fullName>
        <shortName evidence="6">Beta-gal</shortName>
        <ecNumber evidence="3 6">3.2.1.23</ecNumber>
    </recommendedName>
</protein>
<evidence type="ECO:0000256" key="7">
    <source>
        <dbReference type="PIRSR" id="PIRSR001084-1"/>
    </source>
</evidence>
<proteinExistence type="inferred from homology"/>
<evidence type="ECO:0000313" key="11">
    <source>
        <dbReference type="EMBL" id="GGB07578.1"/>
    </source>
</evidence>
<organism evidence="11 12">
    <name type="scientific">Conyzicola nivalis</name>
    <dbReference type="NCBI Taxonomy" id="1477021"/>
    <lineage>
        <taxon>Bacteria</taxon>
        <taxon>Bacillati</taxon>
        <taxon>Actinomycetota</taxon>
        <taxon>Actinomycetes</taxon>
        <taxon>Micrococcales</taxon>
        <taxon>Microbacteriaceae</taxon>
        <taxon>Conyzicola</taxon>
    </lineage>
</organism>
<gene>
    <name evidence="11" type="ORF">GCM10010979_22640</name>
</gene>
<dbReference type="Pfam" id="PF02449">
    <property type="entry name" value="Glyco_hydro_42"/>
    <property type="match status" value="1"/>
</dbReference>
<dbReference type="PANTHER" id="PTHR36447">
    <property type="entry name" value="BETA-GALACTOSIDASE GANA"/>
    <property type="match status" value="1"/>
</dbReference>
<dbReference type="InterPro" id="IPR013738">
    <property type="entry name" value="Beta_galactosidase_Trimer"/>
</dbReference>
<dbReference type="InterPro" id="IPR029062">
    <property type="entry name" value="Class_I_gatase-like"/>
</dbReference>
<dbReference type="SUPFAM" id="SSF51445">
    <property type="entry name" value="(Trans)glycosidases"/>
    <property type="match status" value="1"/>
</dbReference>
<feature type="binding site" evidence="8">
    <location>
        <position position="143"/>
    </location>
    <ligand>
        <name>substrate</name>
    </ligand>
</feature>
<evidence type="ECO:0000256" key="3">
    <source>
        <dbReference type="ARBA" id="ARBA00012756"/>
    </source>
</evidence>